<dbReference type="Proteomes" id="UP000263754">
    <property type="component" value="Unassembled WGS sequence"/>
</dbReference>
<evidence type="ECO:0000256" key="1">
    <source>
        <dbReference type="SAM" id="MobiDB-lite"/>
    </source>
</evidence>
<reference evidence="2 3" key="1">
    <citation type="submission" date="2018-08" db="EMBL/GenBank/DDBJ databases">
        <title>A genome reference for cultivated species of the human gut microbiota.</title>
        <authorList>
            <person name="Zou Y."/>
            <person name="Xue W."/>
            <person name="Luo G."/>
        </authorList>
    </citation>
    <scope>NUCLEOTIDE SEQUENCE [LARGE SCALE GENOMIC DNA]</scope>
    <source>
        <strain evidence="2 3">TM10-17</strain>
    </source>
</reference>
<organism evidence="2 3">
    <name type="scientific">Bacteroides uniformis</name>
    <dbReference type="NCBI Taxonomy" id="820"/>
    <lineage>
        <taxon>Bacteria</taxon>
        <taxon>Pseudomonadati</taxon>
        <taxon>Bacteroidota</taxon>
        <taxon>Bacteroidia</taxon>
        <taxon>Bacteroidales</taxon>
        <taxon>Bacteroidaceae</taxon>
        <taxon>Bacteroides</taxon>
    </lineage>
</organism>
<protein>
    <submittedName>
        <fullName evidence="2">MobA protein</fullName>
    </submittedName>
</protein>
<dbReference type="Pfam" id="PF19514">
    <property type="entry name" value="MobC_2"/>
    <property type="match status" value="1"/>
</dbReference>
<evidence type="ECO:0000313" key="3">
    <source>
        <dbReference type="Proteomes" id="UP000263754"/>
    </source>
</evidence>
<dbReference type="EMBL" id="QSOF01000023">
    <property type="protein sequence ID" value="RGI73724.1"/>
    <property type="molecule type" value="Genomic_DNA"/>
</dbReference>
<accession>A0A374MQH9</accession>
<evidence type="ECO:0000313" key="2">
    <source>
        <dbReference type="EMBL" id="RGI73724.1"/>
    </source>
</evidence>
<comment type="caution">
    <text evidence="2">The sequence shown here is derived from an EMBL/GenBank/DDBJ whole genome shotgun (WGS) entry which is preliminary data.</text>
</comment>
<dbReference type="AlphaFoldDB" id="A0A374MQH9"/>
<gene>
    <name evidence="2" type="ORF">DXD90_15125</name>
</gene>
<dbReference type="NCBIfam" id="NF041324">
    <property type="entry name" value="Bacteroid_MobA"/>
    <property type="match status" value="1"/>
</dbReference>
<name>A0A374MQH9_BACUN</name>
<feature type="region of interest" description="Disordered" evidence="1">
    <location>
        <begin position="1"/>
        <end position="46"/>
    </location>
</feature>
<dbReference type="InterPro" id="IPR045788">
    <property type="entry name" value="MobC_2"/>
</dbReference>
<proteinExistence type="predicted"/>
<sequence>MPSLTVGGFSSKVGKSDRECKTTQMKQSMEKKQGTRTGRKSKTDPADYKYSFRLNTEENGRFERLFLESGARDRTVFIKKSLFSGQLKVIKVDKVSMDYYIRLGEFHRQFQAVGNNYNQVVRAVQKNFGDQRARSLLYRLEKATLELILLSKQIMSLTREYEEKWLPR</sequence>